<keyword evidence="2" id="KW-0677">Repeat</keyword>
<feature type="compositionally biased region" description="Polar residues" evidence="3">
    <location>
        <begin position="387"/>
        <end position="406"/>
    </location>
</feature>
<accession>A0A9W4SWB5</accession>
<keyword evidence="1" id="KW-0880">Kelch repeat</keyword>
<organism evidence="5 6">
    <name type="scientific">Funneliformis geosporum</name>
    <dbReference type="NCBI Taxonomy" id="1117311"/>
    <lineage>
        <taxon>Eukaryota</taxon>
        <taxon>Fungi</taxon>
        <taxon>Fungi incertae sedis</taxon>
        <taxon>Mucoromycota</taxon>
        <taxon>Glomeromycotina</taxon>
        <taxon>Glomeromycetes</taxon>
        <taxon>Glomerales</taxon>
        <taxon>Glomeraceae</taxon>
        <taxon>Funneliformis</taxon>
    </lineage>
</organism>
<feature type="transmembrane region" description="Helical" evidence="4">
    <location>
        <begin position="333"/>
        <end position="356"/>
    </location>
</feature>
<keyword evidence="6" id="KW-1185">Reference proteome</keyword>
<reference evidence="5" key="1">
    <citation type="submission" date="2022-08" db="EMBL/GenBank/DDBJ databases">
        <authorList>
            <person name="Kallberg Y."/>
            <person name="Tangrot J."/>
            <person name="Rosling A."/>
        </authorList>
    </citation>
    <scope>NUCLEOTIDE SEQUENCE</scope>
    <source>
        <strain evidence="5">Wild A</strain>
    </source>
</reference>
<keyword evidence="4" id="KW-0472">Membrane</keyword>
<dbReference type="EMBL" id="CAMKVN010002882">
    <property type="protein sequence ID" value="CAI2182949.1"/>
    <property type="molecule type" value="Genomic_DNA"/>
</dbReference>
<proteinExistence type="predicted"/>
<dbReference type="AlphaFoldDB" id="A0A9W4SWB5"/>
<protein>
    <submittedName>
        <fullName evidence="5">16073_t:CDS:1</fullName>
    </submittedName>
</protein>
<feature type="region of interest" description="Disordered" evidence="3">
    <location>
        <begin position="386"/>
        <end position="424"/>
    </location>
</feature>
<dbReference type="SUPFAM" id="SSF117281">
    <property type="entry name" value="Kelch motif"/>
    <property type="match status" value="1"/>
</dbReference>
<evidence type="ECO:0000313" key="5">
    <source>
        <dbReference type="EMBL" id="CAI2182949.1"/>
    </source>
</evidence>
<evidence type="ECO:0000256" key="4">
    <source>
        <dbReference type="SAM" id="Phobius"/>
    </source>
</evidence>
<keyword evidence="4" id="KW-0812">Transmembrane</keyword>
<dbReference type="Proteomes" id="UP001153678">
    <property type="component" value="Unassembled WGS sequence"/>
</dbReference>
<feature type="compositionally biased region" description="Basic and acidic residues" evidence="3">
    <location>
        <begin position="407"/>
        <end position="424"/>
    </location>
</feature>
<name>A0A9W4SWB5_9GLOM</name>
<dbReference type="Gene3D" id="2.120.10.80">
    <property type="entry name" value="Kelch-type beta propeller"/>
    <property type="match status" value="1"/>
</dbReference>
<dbReference type="InterPro" id="IPR015915">
    <property type="entry name" value="Kelch-typ_b-propeller"/>
</dbReference>
<sequence length="424" mass="46405">MGGFVSQPEPIISDFFYLDISTLTSTDMETLPWTQLTGLDNLFTSWGTAVAGGANKDLFVLFGGQMTPVESSSIVIVYDTKSNTWSKPEISTLTGDEPLRRKQTQAVIDSAGKMYIFGGSTGPETNSPNSFFLNDMAILDTVNWSWSYGTQDGAPEARNDFSATILSNGVIVYIGGSNSNNRYVPMTQLNMYDTNSAAWINNIEATGEIPNPRATDGRIIIYGGSFLISADGRYTAASPDLAVLNTSNNNYVWSKPKASGTTPPTIAYHSAYLIGDQMIISFGNITDKGPTSNLYALDTKDKDNYKWITSMDIEISVPPETVNSENKSSNTGIIVGVLIGSLIGLILLGGSLFWFYRFNKNRKMMEGVIETPGESTDVGFTRRRETMNSATTSQSSYDYSRNSTNTKVEEGDHSKEFHPRSHIN</sequence>
<keyword evidence="4" id="KW-1133">Transmembrane helix</keyword>
<evidence type="ECO:0000313" key="6">
    <source>
        <dbReference type="Proteomes" id="UP001153678"/>
    </source>
</evidence>
<evidence type="ECO:0000256" key="2">
    <source>
        <dbReference type="ARBA" id="ARBA00022737"/>
    </source>
</evidence>
<evidence type="ECO:0000256" key="1">
    <source>
        <dbReference type="ARBA" id="ARBA00022441"/>
    </source>
</evidence>
<dbReference type="PANTHER" id="PTHR46093:SF18">
    <property type="entry name" value="FIBRONECTIN TYPE-III DOMAIN-CONTAINING PROTEIN"/>
    <property type="match status" value="1"/>
</dbReference>
<dbReference type="OrthoDB" id="432528at2759"/>
<gene>
    <name evidence="5" type="ORF">FWILDA_LOCUS10832</name>
</gene>
<dbReference type="Pfam" id="PF24681">
    <property type="entry name" value="Kelch_KLHDC2_KLHL20_DRC7"/>
    <property type="match status" value="1"/>
</dbReference>
<dbReference type="PANTHER" id="PTHR46093">
    <property type="entry name" value="ACYL-COA-BINDING DOMAIN-CONTAINING PROTEIN 5"/>
    <property type="match status" value="1"/>
</dbReference>
<comment type="caution">
    <text evidence="5">The sequence shown here is derived from an EMBL/GenBank/DDBJ whole genome shotgun (WGS) entry which is preliminary data.</text>
</comment>
<evidence type="ECO:0000256" key="3">
    <source>
        <dbReference type="SAM" id="MobiDB-lite"/>
    </source>
</evidence>
<dbReference type="CDD" id="cd12087">
    <property type="entry name" value="TM_EGFR-like"/>
    <property type="match status" value="1"/>
</dbReference>